<dbReference type="KEGG" id="cep:Cri9333_2032"/>
<dbReference type="HOGENOM" id="CLU_3024481_0_0_3"/>
<keyword evidence="2" id="KW-1185">Reference proteome</keyword>
<gene>
    <name evidence="1" type="ORF">Cri9333_2032</name>
</gene>
<evidence type="ECO:0000313" key="2">
    <source>
        <dbReference type="Proteomes" id="UP000010472"/>
    </source>
</evidence>
<organism evidence="1 2">
    <name type="scientific">Crinalium epipsammum PCC 9333</name>
    <dbReference type="NCBI Taxonomy" id="1173022"/>
    <lineage>
        <taxon>Bacteria</taxon>
        <taxon>Bacillati</taxon>
        <taxon>Cyanobacteriota</taxon>
        <taxon>Cyanophyceae</taxon>
        <taxon>Gomontiellales</taxon>
        <taxon>Gomontiellaceae</taxon>
        <taxon>Crinalium</taxon>
    </lineage>
</organism>
<reference evidence="1 2" key="1">
    <citation type="submission" date="2012-06" db="EMBL/GenBank/DDBJ databases">
        <title>Finished chromosome of genome of Crinalium epipsammum PCC 9333.</title>
        <authorList>
            <consortium name="US DOE Joint Genome Institute"/>
            <person name="Gugger M."/>
            <person name="Coursin T."/>
            <person name="Rippka R."/>
            <person name="Tandeau De Marsac N."/>
            <person name="Huntemann M."/>
            <person name="Wei C.-L."/>
            <person name="Han J."/>
            <person name="Detter J.C."/>
            <person name="Han C."/>
            <person name="Tapia R."/>
            <person name="Davenport K."/>
            <person name="Daligault H."/>
            <person name="Erkkila T."/>
            <person name="Gu W."/>
            <person name="Munk A.C.C."/>
            <person name="Teshima H."/>
            <person name="Xu Y."/>
            <person name="Chain P."/>
            <person name="Chen A."/>
            <person name="Krypides N."/>
            <person name="Mavromatis K."/>
            <person name="Markowitz V."/>
            <person name="Szeto E."/>
            <person name="Ivanova N."/>
            <person name="Mikhailova N."/>
            <person name="Ovchinnikova G."/>
            <person name="Pagani I."/>
            <person name="Pati A."/>
            <person name="Goodwin L."/>
            <person name="Peters L."/>
            <person name="Pitluck S."/>
            <person name="Woyke T."/>
            <person name="Kerfeld C."/>
        </authorList>
    </citation>
    <scope>NUCLEOTIDE SEQUENCE [LARGE SCALE GENOMIC DNA]</scope>
    <source>
        <strain evidence="1 2">PCC 9333</strain>
    </source>
</reference>
<sequence length="55" mass="6007">MQRIPHRLKTQVLSLQAISGATAWSGKLKQFSSKYLILASTVDFTRTGSPLQGGM</sequence>
<name>K9VY55_9CYAN</name>
<protein>
    <submittedName>
        <fullName evidence="1">Uncharacterized protein</fullName>
    </submittedName>
</protein>
<dbReference type="RefSeq" id="WP_015203027.1">
    <property type="nucleotide sequence ID" value="NC_019753.1"/>
</dbReference>
<dbReference type="EMBL" id="CP003620">
    <property type="protein sequence ID" value="AFZ12911.1"/>
    <property type="molecule type" value="Genomic_DNA"/>
</dbReference>
<evidence type="ECO:0000313" key="1">
    <source>
        <dbReference type="EMBL" id="AFZ12911.1"/>
    </source>
</evidence>
<proteinExistence type="predicted"/>
<accession>K9VY55</accession>
<dbReference type="Proteomes" id="UP000010472">
    <property type="component" value="Chromosome"/>
</dbReference>
<dbReference type="AlphaFoldDB" id="K9VY55"/>